<proteinExistence type="inferred from homology"/>
<dbReference type="PANTHER" id="PTHR43025:SF3">
    <property type="entry name" value="MONOGALACTOSYLDIACYLGLYCEROL SYNTHASE 1, CHLOROPLASTIC"/>
    <property type="match status" value="1"/>
</dbReference>
<dbReference type="OrthoDB" id="9815663at2"/>
<dbReference type="InterPro" id="IPR050519">
    <property type="entry name" value="Glycosyltransf_28_UgtP"/>
</dbReference>
<dbReference type="Pfam" id="PF06925">
    <property type="entry name" value="MGDG_synth"/>
    <property type="match status" value="1"/>
</dbReference>
<organism evidence="5 6">
    <name type="scientific">Aneurinibacillus soli</name>
    <dbReference type="NCBI Taxonomy" id="1500254"/>
    <lineage>
        <taxon>Bacteria</taxon>
        <taxon>Bacillati</taxon>
        <taxon>Bacillota</taxon>
        <taxon>Bacilli</taxon>
        <taxon>Bacillales</taxon>
        <taxon>Paenibacillaceae</taxon>
        <taxon>Aneurinibacillus group</taxon>
        <taxon>Aneurinibacillus</taxon>
    </lineage>
</organism>
<sequence>MKAVRKEKVCILSGNYGDGHLQAAHAIQESARLHIPEVETLLVDFMECVHPYFHSIGRSIFIEGVKNFPSIYGYIYRKTRPVNRFSLFMKPFNHLGIWRMIRLLQETQPSIVVSTFPLAACMISKVKELGLTSADAVTVITDHTDHSSWIHPYTDRYIVGSEFVRTSLNQLEVEDEKIRVTGIPVRPEFCKTYNRNALRDKFNLDRERPTVLIMGGGFGIIGEGLSKLLSSELVSQSLQIIVVCGHNEKLRQELERYQTVSKHVLLVTGYVNYIHELMALSDFMITKPGGVTTAEAIAMELPMLLYKPLPGQEQDNAQFLINSGVALYAEQEADLHRYLTQMLESPEVLAKIKGNFRHLHSKWAASRALDVIIKKGV</sequence>
<keyword evidence="6" id="KW-1185">Reference proteome</keyword>
<dbReference type="Proteomes" id="UP000217696">
    <property type="component" value="Chromosome"/>
</dbReference>
<dbReference type="SUPFAM" id="SSF53756">
    <property type="entry name" value="UDP-Glycosyltransferase/glycogen phosphorylase"/>
    <property type="match status" value="1"/>
</dbReference>
<protein>
    <submittedName>
        <fullName evidence="5">Processive diacylglycerol beta-glucosyltransferase</fullName>
        <ecNumber evidence="5">2.4.1.-</ecNumber>
    </submittedName>
</protein>
<keyword evidence="4 5" id="KW-0808">Transferase</keyword>
<evidence type="ECO:0000313" key="6">
    <source>
        <dbReference type="Proteomes" id="UP000217696"/>
    </source>
</evidence>
<keyword evidence="3 5" id="KW-0328">Glycosyltransferase</keyword>
<evidence type="ECO:0000256" key="3">
    <source>
        <dbReference type="ARBA" id="ARBA00022676"/>
    </source>
</evidence>
<dbReference type="KEGG" id="asoc:CB4_01251"/>
<name>A0A0U5ATJ2_9BACL</name>
<comment type="subcellular location">
    <subcellularLocation>
        <location evidence="1">Membrane</location>
    </subcellularLocation>
</comment>
<comment type="similarity">
    <text evidence="2">Belongs to the glycosyltransferase 28 family.</text>
</comment>
<evidence type="ECO:0000256" key="2">
    <source>
        <dbReference type="ARBA" id="ARBA00006962"/>
    </source>
</evidence>
<dbReference type="GO" id="GO:0009247">
    <property type="term" value="P:glycolipid biosynthetic process"/>
    <property type="evidence" value="ECO:0007669"/>
    <property type="project" value="InterPro"/>
</dbReference>
<dbReference type="RefSeq" id="WP_096464139.1">
    <property type="nucleotide sequence ID" value="NZ_AP017312.1"/>
</dbReference>
<dbReference type="Pfam" id="PF04101">
    <property type="entry name" value="Glyco_tran_28_C"/>
    <property type="match status" value="1"/>
</dbReference>
<dbReference type="PANTHER" id="PTHR43025">
    <property type="entry name" value="MONOGALACTOSYLDIACYLGLYCEROL SYNTHASE"/>
    <property type="match status" value="1"/>
</dbReference>
<evidence type="ECO:0000256" key="1">
    <source>
        <dbReference type="ARBA" id="ARBA00004370"/>
    </source>
</evidence>
<dbReference type="GO" id="GO:0016020">
    <property type="term" value="C:membrane"/>
    <property type="evidence" value="ECO:0007669"/>
    <property type="project" value="UniProtKB-SubCell"/>
</dbReference>
<evidence type="ECO:0000313" key="5">
    <source>
        <dbReference type="EMBL" id="BAU27082.1"/>
    </source>
</evidence>
<dbReference type="AlphaFoldDB" id="A0A0U5ATJ2"/>
<dbReference type="EC" id="2.4.1.-" evidence="5"/>
<gene>
    <name evidence="5" type="primary">ugtP</name>
    <name evidence="5" type="ORF">CB4_01251</name>
</gene>
<dbReference type="InterPro" id="IPR009695">
    <property type="entry name" value="Diacylglyc_glucosyltr_N"/>
</dbReference>
<evidence type="ECO:0000256" key="4">
    <source>
        <dbReference type="ARBA" id="ARBA00022679"/>
    </source>
</evidence>
<dbReference type="EMBL" id="AP017312">
    <property type="protein sequence ID" value="BAU27082.1"/>
    <property type="molecule type" value="Genomic_DNA"/>
</dbReference>
<reference evidence="5 6" key="1">
    <citation type="submission" date="2015-12" db="EMBL/GenBank/DDBJ databases">
        <title>Genome sequence of Aneurinibacillus soli.</title>
        <authorList>
            <person name="Lee J.S."/>
            <person name="Lee K.C."/>
            <person name="Kim K.K."/>
            <person name="Lee B.W."/>
        </authorList>
    </citation>
    <scope>NUCLEOTIDE SEQUENCE [LARGE SCALE GENOMIC DNA]</scope>
    <source>
        <strain evidence="5 6">CB4</strain>
    </source>
</reference>
<dbReference type="GO" id="GO:0016758">
    <property type="term" value="F:hexosyltransferase activity"/>
    <property type="evidence" value="ECO:0007669"/>
    <property type="project" value="InterPro"/>
</dbReference>
<accession>A0A0U5ATJ2</accession>
<dbReference type="Gene3D" id="3.40.50.2000">
    <property type="entry name" value="Glycogen Phosphorylase B"/>
    <property type="match status" value="1"/>
</dbReference>
<dbReference type="InterPro" id="IPR007235">
    <property type="entry name" value="Glyco_trans_28_C"/>
</dbReference>